<sequence length="294" mass="31744">MSLVSGQDGMNRQRLSASLSIAAGLAWPFFMIVAFFGVPFVLLLRVSVARVDPAYYQGSGWSLDAMASLFQPMVMNGLTFSLWLALTVATLSMIIAFPATWFITRMSRKAQIVWLIGLLTTLALSEVLITFSWQIILSKRVGISNIAVFLGLLDKPVSLTPSFYAVVSCLIYVVIPFNVMTLYPGLSRMDSSYMEAAATMGATPMRAFFNVVLPLMRKPIATAYLTTVVMTIGAYVAPLVLGGPANWTIGVIISEVANSAQNLPQASAIAVFLMLVTGAMILVINRIGGKGYTS</sequence>
<dbReference type="GO" id="GO:0055085">
    <property type="term" value="P:transmembrane transport"/>
    <property type="evidence" value="ECO:0007669"/>
    <property type="project" value="InterPro"/>
</dbReference>
<feature type="domain" description="ABC transmembrane type-1" evidence="9">
    <location>
        <begin position="78"/>
        <end position="284"/>
    </location>
</feature>
<evidence type="ECO:0000256" key="1">
    <source>
        <dbReference type="ARBA" id="ARBA00004651"/>
    </source>
</evidence>
<accession>A0A916WLZ3</accession>
<evidence type="ECO:0000259" key="9">
    <source>
        <dbReference type="PROSITE" id="PS50928"/>
    </source>
</evidence>
<evidence type="ECO:0000256" key="4">
    <source>
        <dbReference type="ARBA" id="ARBA00022475"/>
    </source>
</evidence>
<evidence type="ECO:0000256" key="2">
    <source>
        <dbReference type="ARBA" id="ARBA00007069"/>
    </source>
</evidence>
<name>A0A916WLZ3_9HYPH</name>
<feature type="transmembrane region" description="Helical" evidence="8">
    <location>
        <begin position="162"/>
        <end position="183"/>
    </location>
</feature>
<dbReference type="SUPFAM" id="SSF161098">
    <property type="entry name" value="MetI-like"/>
    <property type="match status" value="1"/>
</dbReference>
<evidence type="ECO:0000256" key="3">
    <source>
        <dbReference type="ARBA" id="ARBA00022448"/>
    </source>
</evidence>
<keyword evidence="3 8" id="KW-0813">Transport</keyword>
<evidence type="ECO:0000313" key="11">
    <source>
        <dbReference type="Proteomes" id="UP000646478"/>
    </source>
</evidence>
<dbReference type="EMBL" id="BMHH01000031">
    <property type="protein sequence ID" value="GGB10890.1"/>
    <property type="molecule type" value="Genomic_DNA"/>
</dbReference>
<evidence type="ECO:0000313" key="10">
    <source>
        <dbReference type="EMBL" id="GGB10890.1"/>
    </source>
</evidence>
<evidence type="ECO:0000256" key="7">
    <source>
        <dbReference type="ARBA" id="ARBA00023136"/>
    </source>
</evidence>
<reference evidence="10" key="2">
    <citation type="submission" date="2020-09" db="EMBL/GenBank/DDBJ databases">
        <authorList>
            <person name="Sun Q."/>
            <person name="Zhou Y."/>
        </authorList>
    </citation>
    <scope>NUCLEOTIDE SEQUENCE</scope>
    <source>
        <strain evidence="10">CGMCC 1.15082</strain>
    </source>
</reference>
<keyword evidence="4" id="KW-1003">Cell membrane</keyword>
<dbReference type="PANTHER" id="PTHR42929">
    <property type="entry name" value="INNER MEMBRANE ABC TRANSPORTER PERMEASE PROTEIN YDCU-RELATED-RELATED"/>
    <property type="match status" value="1"/>
</dbReference>
<protein>
    <submittedName>
        <fullName evidence="10">ABC transporter permease</fullName>
    </submittedName>
</protein>
<organism evidence="10 11">
    <name type="scientific">Brucella endophytica</name>
    <dbReference type="NCBI Taxonomy" id="1963359"/>
    <lineage>
        <taxon>Bacteria</taxon>
        <taxon>Pseudomonadati</taxon>
        <taxon>Pseudomonadota</taxon>
        <taxon>Alphaproteobacteria</taxon>
        <taxon>Hyphomicrobiales</taxon>
        <taxon>Brucellaceae</taxon>
        <taxon>Brucella/Ochrobactrum group</taxon>
        <taxon>Brucella</taxon>
    </lineage>
</organism>
<gene>
    <name evidence="10" type="ORF">GCM10011491_43530</name>
</gene>
<keyword evidence="11" id="KW-1185">Reference proteome</keyword>
<dbReference type="Pfam" id="PF00528">
    <property type="entry name" value="BPD_transp_1"/>
    <property type="match status" value="1"/>
</dbReference>
<keyword evidence="5 8" id="KW-0812">Transmembrane</keyword>
<feature type="transmembrane region" description="Helical" evidence="8">
    <location>
        <begin position="112"/>
        <end position="136"/>
    </location>
</feature>
<dbReference type="PROSITE" id="PS50928">
    <property type="entry name" value="ABC_TM1"/>
    <property type="match status" value="1"/>
</dbReference>
<keyword evidence="7 8" id="KW-0472">Membrane</keyword>
<feature type="transmembrane region" description="Helical" evidence="8">
    <location>
        <begin position="223"/>
        <end position="243"/>
    </location>
</feature>
<evidence type="ECO:0000256" key="6">
    <source>
        <dbReference type="ARBA" id="ARBA00022989"/>
    </source>
</evidence>
<dbReference type="InterPro" id="IPR000515">
    <property type="entry name" value="MetI-like"/>
</dbReference>
<comment type="caution">
    <text evidence="10">The sequence shown here is derived from an EMBL/GenBank/DDBJ whole genome shotgun (WGS) entry which is preliminary data.</text>
</comment>
<reference evidence="10" key="1">
    <citation type="journal article" date="2014" name="Int. J. Syst. Evol. Microbiol.">
        <title>Complete genome sequence of Corynebacterium casei LMG S-19264T (=DSM 44701T), isolated from a smear-ripened cheese.</title>
        <authorList>
            <consortium name="US DOE Joint Genome Institute (JGI-PGF)"/>
            <person name="Walter F."/>
            <person name="Albersmeier A."/>
            <person name="Kalinowski J."/>
            <person name="Ruckert C."/>
        </authorList>
    </citation>
    <scope>NUCLEOTIDE SEQUENCE</scope>
    <source>
        <strain evidence="10">CGMCC 1.15082</strain>
    </source>
</reference>
<feature type="transmembrane region" description="Helical" evidence="8">
    <location>
        <begin position="80"/>
        <end position="103"/>
    </location>
</feature>
<evidence type="ECO:0000256" key="5">
    <source>
        <dbReference type="ARBA" id="ARBA00022692"/>
    </source>
</evidence>
<dbReference type="PANTHER" id="PTHR42929:SF1">
    <property type="entry name" value="INNER MEMBRANE ABC TRANSPORTER PERMEASE PROTEIN YDCU-RELATED"/>
    <property type="match status" value="1"/>
</dbReference>
<dbReference type="CDD" id="cd06261">
    <property type="entry name" value="TM_PBP2"/>
    <property type="match status" value="1"/>
</dbReference>
<dbReference type="RefSeq" id="WP_188826283.1">
    <property type="nucleotide sequence ID" value="NZ_BMHH01000031.1"/>
</dbReference>
<feature type="transmembrane region" description="Helical" evidence="8">
    <location>
        <begin position="263"/>
        <end position="284"/>
    </location>
</feature>
<comment type="similarity">
    <text evidence="2">Belongs to the binding-protein-dependent transport system permease family. CysTW subfamily.</text>
</comment>
<dbReference type="Gene3D" id="1.10.3720.10">
    <property type="entry name" value="MetI-like"/>
    <property type="match status" value="1"/>
</dbReference>
<comment type="subcellular location">
    <subcellularLocation>
        <location evidence="1 8">Cell membrane</location>
        <topology evidence="1 8">Multi-pass membrane protein</topology>
    </subcellularLocation>
</comment>
<dbReference type="Proteomes" id="UP000646478">
    <property type="component" value="Unassembled WGS sequence"/>
</dbReference>
<feature type="transmembrane region" description="Helical" evidence="8">
    <location>
        <begin position="21"/>
        <end position="44"/>
    </location>
</feature>
<evidence type="ECO:0000256" key="8">
    <source>
        <dbReference type="RuleBase" id="RU363032"/>
    </source>
</evidence>
<proteinExistence type="inferred from homology"/>
<dbReference type="AlphaFoldDB" id="A0A916WLZ3"/>
<keyword evidence="6 8" id="KW-1133">Transmembrane helix</keyword>
<dbReference type="InterPro" id="IPR035906">
    <property type="entry name" value="MetI-like_sf"/>
</dbReference>
<dbReference type="GO" id="GO:0005886">
    <property type="term" value="C:plasma membrane"/>
    <property type="evidence" value="ECO:0007669"/>
    <property type="project" value="UniProtKB-SubCell"/>
</dbReference>